<dbReference type="InterPro" id="IPR036291">
    <property type="entry name" value="NAD(P)-bd_dom_sf"/>
</dbReference>
<reference evidence="4" key="5">
    <citation type="submission" date="2025-08" db="UniProtKB">
        <authorList>
            <consortium name="RefSeq"/>
        </authorList>
    </citation>
    <scope>IDENTIFICATION</scope>
</reference>
<comment type="similarity">
    <text evidence="1">Belongs to the short-chain dehydrogenases/reductases (SDR) family.</text>
</comment>
<dbReference type="EC" id="1.1.1.-" evidence="4"/>
<protein>
    <submittedName>
        <fullName evidence="4">SDR family NAD(P)-dependent oxidoreductase</fullName>
        <ecNumber evidence="4">1.1.1.-</ecNumber>
    </submittedName>
</protein>
<evidence type="ECO:0000313" key="4">
    <source>
        <dbReference type="RefSeq" id="WP_028311661.1"/>
    </source>
</evidence>
<dbReference type="PROSITE" id="PS00061">
    <property type="entry name" value="ADH_SHORT"/>
    <property type="match status" value="1"/>
</dbReference>
<dbReference type="InterPro" id="IPR020904">
    <property type="entry name" value="Sc_DH/Rdtase_CS"/>
</dbReference>
<dbReference type="PRINTS" id="PR00081">
    <property type="entry name" value="GDHRDH"/>
</dbReference>
<sequence length="247" mass="25292">MSEVAIVTGASQGLGRAIAAALLGAGYRVAVTDRDLGLAEDAAQALGGDADRLLPLALDVADKAAFEAARDAVLARWGRLEVAVGNAAVTLTTPVMRITPEEFDLVIRVNLRGCLFGGQVFGAHMARAGYGRLINIASLAGQNGGTASGAHYAASKAGILNMTKVFARELAPSGVTVNAIAPGPLDLPSVRAAVPPERLQTLVDTLIPVRQLGDADFVAATVVHLASRAAGFVTGAAWDINGGVFMR</sequence>
<dbReference type="Gene3D" id="3.40.50.720">
    <property type="entry name" value="NAD(P)-binding Rossmann-like Domain"/>
    <property type="match status" value="1"/>
</dbReference>
<proteinExistence type="inferred from homology"/>
<reference evidence="4" key="2">
    <citation type="journal article" date="2003" name="Chem. Biol. Interact.">
        <title>Short-chain dehydrogenases/reductases (SDR): the 2002 update.</title>
        <authorList>
            <person name="Oppermann U."/>
            <person name="Filling C."/>
            <person name="Hult M."/>
            <person name="Shafqat N."/>
            <person name="Wu X."/>
            <person name="Lindh M."/>
            <person name="Shafqat J."/>
            <person name="Nordling E."/>
            <person name="Kallberg Y."/>
            <person name="Persson B."/>
            <person name="Jornvall H."/>
        </authorList>
    </citation>
    <scope>NUCLEOTIDE SEQUENCE</scope>
</reference>
<keyword evidence="3" id="KW-1185">Reference proteome</keyword>
<name>A0A8B6X4I7_9BURK</name>
<dbReference type="GO" id="GO:0016616">
    <property type="term" value="F:oxidoreductase activity, acting on the CH-OH group of donors, NAD or NADP as acceptor"/>
    <property type="evidence" value="ECO:0007669"/>
    <property type="project" value="TreeGrafter"/>
</dbReference>
<dbReference type="PANTHER" id="PTHR42760">
    <property type="entry name" value="SHORT-CHAIN DEHYDROGENASES/REDUCTASES FAMILY MEMBER"/>
    <property type="match status" value="1"/>
</dbReference>
<dbReference type="SUPFAM" id="SSF51735">
    <property type="entry name" value="NAD(P)-binding Rossmann-fold domains"/>
    <property type="match status" value="1"/>
</dbReference>
<dbReference type="InterPro" id="IPR002347">
    <property type="entry name" value="SDR_fam"/>
</dbReference>
<dbReference type="Proteomes" id="UP000675920">
    <property type="component" value="Unplaced"/>
</dbReference>
<evidence type="ECO:0000256" key="1">
    <source>
        <dbReference type="ARBA" id="ARBA00006484"/>
    </source>
</evidence>
<dbReference type="RefSeq" id="WP_028311661.1">
    <property type="nucleotide sequence ID" value="NZ_AXWS01000013.1"/>
</dbReference>
<dbReference type="GO" id="GO:0006633">
    <property type="term" value="P:fatty acid biosynthetic process"/>
    <property type="evidence" value="ECO:0007669"/>
    <property type="project" value="TreeGrafter"/>
</dbReference>
<accession>A0A8B6X4I7</accession>
<evidence type="ECO:0000313" key="3">
    <source>
        <dbReference type="Proteomes" id="UP000675920"/>
    </source>
</evidence>
<reference evidence="4" key="4">
    <citation type="journal article" date="2008" name="Cell. Mol. Life Sci.">
        <title>Medium- and short-chain dehydrogenase/reductase gene and protein families : Structure-function relationships in short-chain alcohol dehydrogenases.</title>
        <authorList>
            <person name="Ladenstein R."/>
            <person name="Winberg J.O."/>
            <person name="Benach J."/>
        </authorList>
    </citation>
    <scope>NUCLEOTIDE SEQUENCE</scope>
</reference>
<dbReference type="FunFam" id="3.40.50.720:FF:000173">
    <property type="entry name" value="3-oxoacyl-[acyl-carrier protein] reductase"/>
    <property type="match status" value="1"/>
</dbReference>
<reference evidence="4" key="1">
    <citation type="journal article" date="1995" name="Biochemistry">
        <title>Short-chain dehydrogenases/reductases (SDR).</title>
        <authorList>
            <person name="Jornvall H."/>
            <person name="Persson B."/>
            <person name="Krook M."/>
            <person name="Atrian S."/>
            <person name="Gonzalez-Duarte R."/>
            <person name="Jeffery J."/>
            <person name="Ghosh D."/>
        </authorList>
    </citation>
    <scope>NUCLEOTIDE SEQUENCE</scope>
</reference>
<evidence type="ECO:0000256" key="2">
    <source>
        <dbReference type="ARBA" id="ARBA00023002"/>
    </source>
</evidence>
<organism evidence="3 4">
    <name type="scientific">Derxia gummosa DSM 723</name>
    <dbReference type="NCBI Taxonomy" id="1121388"/>
    <lineage>
        <taxon>Bacteria</taxon>
        <taxon>Pseudomonadati</taxon>
        <taxon>Pseudomonadota</taxon>
        <taxon>Betaproteobacteria</taxon>
        <taxon>Burkholderiales</taxon>
        <taxon>Alcaligenaceae</taxon>
        <taxon>Derxia</taxon>
    </lineage>
</organism>
<dbReference type="Pfam" id="PF13561">
    <property type="entry name" value="adh_short_C2"/>
    <property type="match status" value="1"/>
</dbReference>
<dbReference type="AlphaFoldDB" id="A0A8B6X4I7"/>
<keyword evidence="2" id="KW-0560">Oxidoreductase</keyword>
<dbReference type="GO" id="GO:0048038">
    <property type="term" value="F:quinone binding"/>
    <property type="evidence" value="ECO:0007669"/>
    <property type="project" value="TreeGrafter"/>
</dbReference>
<reference evidence="4" key="3">
    <citation type="journal article" date="2008" name="Cell. Mol. Life Sci.">
        <title>Medium- and short-chain dehydrogenase/reductase gene and protein families : the SDR superfamily: functional and structural diversity within a family of metabolic and regulatory enzymes.</title>
        <authorList>
            <person name="Kavanagh K.L."/>
            <person name="Jornvall H."/>
            <person name="Persson B."/>
            <person name="Oppermann U."/>
        </authorList>
    </citation>
    <scope>NUCLEOTIDE SEQUENCE</scope>
</reference>
<dbReference type="PRINTS" id="PR00080">
    <property type="entry name" value="SDRFAMILY"/>
</dbReference>
<dbReference type="OrthoDB" id="9806974at2"/>
<dbReference type="PANTHER" id="PTHR42760:SF133">
    <property type="entry name" value="3-OXOACYL-[ACYL-CARRIER-PROTEIN] REDUCTASE"/>
    <property type="match status" value="1"/>
</dbReference>